<comment type="caution">
    <text evidence="2">The sequence shown here is derived from an EMBL/GenBank/DDBJ whole genome shotgun (WGS) entry which is preliminary data.</text>
</comment>
<dbReference type="PANTHER" id="PTHR44998:SF1">
    <property type="entry name" value="UDP-N-ACETYLGLUCOSAMINE--PEPTIDE N-ACETYLGLUCOSAMINYLTRANSFERASE 110 KDA SUBUNIT"/>
    <property type="match status" value="1"/>
</dbReference>
<dbReference type="Gene3D" id="1.25.40.10">
    <property type="entry name" value="Tetratricopeptide repeat domain"/>
    <property type="match status" value="5"/>
</dbReference>
<reference evidence="2 3" key="1">
    <citation type="submission" date="2020-10" db="EMBL/GenBank/DDBJ databases">
        <title>Phylogeny of dyella-like bacteria.</title>
        <authorList>
            <person name="Fu J."/>
        </authorList>
    </citation>
    <scope>NUCLEOTIDE SEQUENCE [LARGE SCALE GENOMIC DNA]</scope>
    <source>
        <strain evidence="2 3">DHG40</strain>
    </source>
</reference>
<dbReference type="PROSITE" id="PS50005">
    <property type="entry name" value="TPR"/>
    <property type="match status" value="7"/>
</dbReference>
<dbReference type="SUPFAM" id="SSF48452">
    <property type="entry name" value="TPR-like"/>
    <property type="match status" value="2"/>
</dbReference>
<feature type="repeat" description="TPR" evidence="1">
    <location>
        <begin position="150"/>
        <end position="183"/>
    </location>
</feature>
<dbReference type="Proteomes" id="UP001620409">
    <property type="component" value="Unassembled WGS sequence"/>
</dbReference>
<dbReference type="Pfam" id="PF00515">
    <property type="entry name" value="TPR_1"/>
    <property type="match status" value="1"/>
</dbReference>
<dbReference type="RefSeq" id="WP_380016716.1">
    <property type="nucleotide sequence ID" value="NZ_JADIKI010000021.1"/>
</dbReference>
<accession>A0ABW8IE79</accession>
<keyword evidence="1" id="KW-0802">TPR repeat</keyword>
<dbReference type="Pfam" id="PF13432">
    <property type="entry name" value="TPR_16"/>
    <property type="match status" value="2"/>
</dbReference>
<dbReference type="Pfam" id="PF14559">
    <property type="entry name" value="TPR_19"/>
    <property type="match status" value="1"/>
</dbReference>
<gene>
    <name evidence="2" type="ORF">ISP18_02525</name>
</gene>
<dbReference type="InterPro" id="IPR011990">
    <property type="entry name" value="TPR-like_helical_dom_sf"/>
</dbReference>
<feature type="repeat" description="TPR" evidence="1">
    <location>
        <begin position="252"/>
        <end position="285"/>
    </location>
</feature>
<dbReference type="PANTHER" id="PTHR44998">
    <property type="match status" value="1"/>
</dbReference>
<dbReference type="EMBL" id="JADIKI010000021">
    <property type="protein sequence ID" value="MFK2853471.1"/>
    <property type="molecule type" value="Genomic_DNA"/>
</dbReference>
<dbReference type="InterPro" id="IPR019734">
    <property type="entry name" value="TPR_rpt"/>
</dbReference>
<feature type="repeat" description="TPR" evidence="1">
    <location>
        <begin position="116"/>
        <end position="149"/>
    </location>
</feature>
<dbReference type="SUPFAM" id="SSF52540">
    <property type="entry name" value="P-loop containing nucleoside triphosphate hydrolases"/>
    <property type="match status" value="1"/>
</dbReference>
<feature type="repeat" description="TPR" evidence="1">
    <location>
        <begin position="48"/>
        <end position="81"/>
    </location>
</feature>
<keyword evidence="3" id="KW-1185">Reference proteome</keyword>
<feature type="repeat" description="TPR" evidence="1">
    <location>
        <begin position="184"/>
        <end position="217"/>
    </location>
</feature>
<organism evidence="2 3">
    <name type="scientific">Dyella humi</name>
    <dbReference type="NCBI Taxonomy" id="1770547"/>
    <lineage>
        <taxon>Bacteria</taxon>
        <taxon>Pseudomonadati</taxon>
        <taxon>Pseudomonadota</taxon>
        <taxon>Gammaproteobacteria</taxon>
        <taxon>Lysobacterales</taxon>
        <taxon>Rhodanobacteraceae</taxon>
        <taxon>Dyella</taxon>
    </lineage>
</organism>
<feature type="repeat" description="TPR" evidence="1">
    <location>
        <begin position="286"/>
        <end position="319"/>
    </location>
</feature>
<name>A0ABW8IE79_9GAMM</name>
<feature type="repeat" description="TPR" evidence="1">
    <location>
        <begin position="218"/>
        <end position="251"/>
    </location>
</feature>
<protein>
    <submittedName>
        <fullName evidence="2">Tetratricopeptide repeat protein</fullName>
    </submittedName>
</protein>
<evidence type="ECO:0000313" key="3">
    <source>
        <dbReference type="Proteomes" id="UP001620409"/>
    </source>
</evidence>
<dbReference type="SMART" id="SM00028">
    <property type="entry name" value="TPR"/>
    <property type="match status" value="9"/>
</dbReference>
<proteinExistence type="predicted"/>
<evidence type="ECO:0000256" key="1">
    <source>
        <dbReference type="PROSITE-ProRule" id="PRU00339"/>
    </source>
</evidence>
<sequence length="670" mass="75160">MSQKATSSTSNTPDKRDIEMLVGLIRQRQPVQAEAMARRLLDIHPSHGAIWQALGAALHAQGRFAESVDAQRQAVTLSPWDAVAHYVLGESLMATRQPELAAESYHLSRSIKPDFTNAHFKLGNALAVQSRLDEAIDAYRSVLAIQPDFSEAHANLGFTLMSAHRYVEAEPHLRKALLAHPNSPPIHNALGVVLYGQTRLTEAAESFRRAIVLVPNDAEAHANLGNALRELGQFAEAEASYQRAILLNDQFARAYFDFGGLMYVQERYAEAEQHYRRAFELKTDYAEACNNLGRSIRRQGRLDEARGYFETALGIDPESVEAYCNLASLRSFTPAHTEPARLEKLAFKLPSLSEHMRIRYWFSLGKMREDLGHYDDAFDAYAQGSGLKYTQLAPNEAAKIALIDNLRATFDARFFASRPAPSSSGKAPIFIVGMPRSGTSLIEQILSTHPDVYGAGELPDLENMLFALATEAGTPVEAYPEVAARMTAEQLLRLGEAYTDNVWKLAPHATRITDKMMANFAHVGMIHLMLPSAKIIHAMRDPMDSCFSCYATLFSRNNLDFTYDLGEVGRYYVRYIELMKHWQNVLPPGSILELRYEDMVADTEGQARRLLDYVGLPWDPGCLSFHENQRVVKTASAAQVRRPVYKSSVARWKHFEAHLQPLLDIVKEYR</sequence>
<dbReference type="InterPro" id="IPR027417">
    <property type="entry name" value="P-loop_NTPase"/>
</dbReference>
<dbReference type="Gene3D" id="3.40.50.300">
    <property type="entry name" value="P-loop containing nucleotide triphosphate hydrolases"/>
    <property type="match status" value="1"/>
</dbReference>
<evidence type="ECO:0000313" key="2">
    <source>
        <dbReference type="EMBL" id="MFK2853471.1"/>
    </source>
</evidence>
<dbReference type="Pfam" id="PF13469">
    <property type="entry name" value="Sulfotransfer_3"/>
    <property type="match status" value="1"/>
</dbReference>